<accession>A0A425D7P5</accession>
<protein>
    <submittedName>
        <fullName evidence="2">Uncharacterized protein</fullName>
    </submittedName>
</protein>
<evidence type="ECO:0000256" key="1">
    <source>
        <dbReference type="SAM" id="MobiDB-lite"/>
    </source>
</evidence>
<feature type="region of interest" description="Disordered" evidence="1">
    <location>
        <begin position="1"/>
        <end position="26"/>
    </location>
</feature>
<gene>
    <name evidence="2" type="ORF">B5M09_009250</name>
</gene>
<evidence type="ECO:0000313" key="2">
    <source>
        <dbReference type="EMBL" id="RQM25235.1"/>
    </source>
</evidence>
<dbReference type="EMBL" id="MZMZ02002577">
    <property type="protein sequence ID" value="RQM25235.1"/>
    <property type="molecule type" value="Genomic_DNA"/>
</dbReference>
<evidence type="ECO:0000313" key="3">
    <source>
        <dbReference type="Proteomes" id="UP000284702"/>
    </source>
</evidence>
<proteinExistence type="predicted"/>
<feature type="compositionally biased region" description="Polar residues" evidence="1">
    <location>
        <begin position="1"/>
        <end position="14"/>
    </location>
</feature>
<name>A0A425D7P5_APHAT</name>
<comment type="caution">
    <text evidence="2">The sequence shown here is derived from an EMBL/GenBank/DDBJ whole genome shotgun (WGS) entry which is preliminary data.</text>
</comment>
<keyword evidence="3" id="KW-1185">Reference proteome</keyword>
<sequence>MGRAQSNRANQTVNGREPPRGGQTPSEVHIMTVKADSTVFVKLISFRGMQLNKLIGNGTTYLHMTIVDRLFPEMIRALTDPLGPHKFYARWHVPPDVPRLSCKRCKNQSFFSTPFKIATSVVEAVSQLLEKARRYEGPPRPSGPGM</sequence>
<reference evidence="2" key="1">
    <citation type="submission" date="2018-07" db="EMBL/GenBank/DDBJ databases">
        <title>Annotation of Aphanomyces astaci genome assembly.</title>
        <authorList>
            <person name="Studholme D.J."/>
        </authorList>
    </citation>
    <scope>NUCLEOTIDE SEQUENCE [LARGE SCALE GENOMIC DNA]</scope>
    <source>
        <strain evidence="2">Pc</strain>
    </source>
</reference>
<dbReference type="AlphaFoldDB" id="A0A425D7P5"/>
<dbReference type="Proteomes" id="UP000284702">
    <property type="component" value="Unassembled WGS sequence"/>
</dbReference>
<organism evidence="2 3">
    <name type="scientific">Aphanomyces astaci</name>
    <name type="common">Crayfish plague agent</name>
    <dbReference type="NCBI Taxonomy" id="112090"/>
    <lineage>
        <taxon>Eukaryota</taxon>
        <taxon>Sar</taxon>
        <taxon>Stramenopiles</taxon>
        <taxon>Oomycota</taxon>
        <taxon>Saprolegniomycetes</taxon>
        <taxon>Saprolegniales</taxon>
        <taxon>Verrucalvaceae</taxon>
        <taxon>Aphanomyces</taxon>
    </lineage>
</organism>